<feature type="transmembrane region" description="Helical" evidence="8">
    <location>
        <begin position="475"/>
        <end position="497"/>
    </location>
</feature>
<feature type="transmembrane region" description="Helical" evidence="8">
    <location>
        <begin position="332"/>
        <end position="363"/>
    </location>
</feature>
<keyword evidence="5" id="KW-0560">Oxidoreductase</keyword>
<evidence type="ECO:0000256" key="8">
    <source>
        <dbReference type="SAM" id="Phobius"/>
    </source>
</evidence>
<dbReference type="PANTHER" id="PTHR42682">
    <property type="entry name" value="HYDROGENASE-4 COMPONENT F"/>
    <property type="match status" value="1"/>
</dbReference>
<feature type="transmembrane region" description="Helical" evidence="8">
    <location>
        <begin position="517"/>
        <end position="541"/>
    </location>
</feature>
<comment type="subcellular location">
    <subcellularLocation>
        <location evidence="1">Cell membrane</location>
        <topology evidence="1">Multi-pass membrane protein</topology>
    </subcellularLocation>
    <subcellularLocation>
        <location evidence="7">Membrane</location>
        <topology evidence="7">Multi-pass membrane protein</topology>
    </subcellularLocation>
</comment>
<feature type="transmembrane region" description="Helical" evidence="8">
    <location>
        <begin position="112"/>
        <end position="131"/>
    </location>
</feature>
<feature type="domain" description="NADH:quinone oxidoreductase/Mrp antiporter transmembrane" evidence="9">
    <location>
        <begin position="135"/>
        <end position="410"/>
    </location>
</feature>
<dbReference type="STRING" id="269799.Gmet_2601"/>
<dbReference type="GO" id="GO:0005886">
    <property type="term" value="C:plasma membrane"/>
    <property type="evidence" value="ECO:0007669"/>
    <property type="project" value="UniProtKB-SubCell"/>
</dbReference>
<feature type="transmembrane region" description="Helical" evidence="8">
    <location>
        <begin position="274"/>
        <end position="296"/>
    </location>
</feature>
<evidence type="ECO:0000256" key="1">
    <source>
        <dbReference type="ARBA" id="ARBA00004651"/>
    </source>
</evidence>
<reference evidence="10 11" key="2">
    <citation type="journal article" date="2009" name="BMC Microbiol.">
        <title>The genome sequence of Geobacter metallireducens: features of metabolism, physiology and regulation common and dissimilar to Geobacter sulfurreducens.</title>
        <authorList>
            <person name="Aklujkar M."/>
            <person name="Krushkal J."/>
            <person name="DiBartolo G."/>
            <person name="Lapidus A."/>
            <person name="Land M.L."/>
            <person name="Lovley D.R."/>
        </authorList>
    </citation>
    <scope>NUCLEOTIDE SEQUENCE [LARGE SCALE GENOMIC DNA]</scope>
    <source>
        <strain evidence="11">ATCC 53774 / DSM 7210 / GS-15</strain>
    </source>
</reference>
<dbReference type="AlphaFoldDB" id="Q39SF4"/>
<dbReference type="HOGENOM" id="CLU_007100_8_1_7"/>
<name>Q39SF4_GEOMG</name>
<keyword evidence="3 7" id="KW-0812">Transmembrane</keyword>
<feature type="transmembrane region" description="Helical" evidence="8">
    <location>
        <begin position="383"/>
        <end position="405"/>
    </location>
</feature>
<gene>
    <name evidence="10" type="primary">ehrA-1</name>
    <name evidence="10" type="ordered locus">Gmet_2601</name>
</gene>
<evidence type="ECO:0000259" key="9">
    <source>
        <dbReference type="Pfam" id="PF00361"/>
    </source>
</evidence>
<feature type="transmembrane region" description="Helical" evidence="8">
    <location>
        <begin position="166"/>
        <end position="188"/>
    </location>
</feature>
<keyword evidence="2" id="KW-1003">Cell membrane</keyword>
<dbReference type="InterPro" id="IPR003918">
    <property type="entry name" value="NADH_UbQ_OxRdtase"/>
</dbReference>
<dbReference type="GO" id="GO:0008137">
    <property type="term" value="F:NADH dehydrogenase (ubiquinone) activity"/>
    <property type="evidence" value="ECO:0007669"/>
    <property type="project" value="InterPro"/>
</dbReference>
<dbReference type="GO" id="GO:0042773">
    <property type="term" value="P:ATP synthesis coupled electron transport"/>
    <property type="evidence" value="ECO:0007669"/>
    <property type="project" value="InterPro"/>
</dbReference>
<protein>
    <submittedName>
        <fullName evidence="10">Ech-hydrogenase-related complex, NuoL-like integral membrane subunit</fullName>
    </submittedName>
</protein>
<dbReference type="eggNOG" id="COG0651">
    <property type="taxonomic scope" value="Bacteria"/>
</dbReference>
<feature type="transmembrane region" description="Helical" evidence="8">
    <location>
        <begin position="38"/>
        <end position="61"/>
    </location>
</feature>
<feature type="transmembrane region" description="Helical" evidence="8">
    <location>
        <begin position="303"/>
        <end position="326"/>
    </location>
</feature>
<keyword evidence="6 8" id="KW-0472">Membrane</keyword>
<reference evidence="10 11" key="1">
    <citation type="submission" date="2005-10" db="EMBL/GenBank/DDBJ databases">
        <title>Complete sequence of Geobacter metallireducens GS-15.</title>
        <authorList>
            <consortium name="US DOE Joint Genome Institute"/>
            <person name="Copeland A."/>
            <person name="Lucas S."/>
            <person name="Lapidus A."/>
            <person name="Barry K."/>
            <person name="Detter J.C."/>
            <person name="Glavina T."/>
            <person name="Hammon N."/>
            <person name="Israni S."/>
            <person name="Pitluck S."/>
            <person name="Di Bartolo G."/>
            <person name="Chain P."/>
            <person name="Schmutz J."/>
            <person name="Larimer F."/>
            <person name="Land M."/>
            <person name="Kyrpides N."/>
            <person name="Ivanova N."/>
            <person name="Richardson P."/>
        </authorList>
    </citation>
    <scope>NUCLEOTIDE SEQUENCE [LARGE SCALE GENOMIC DNA]</scope>
    <source>
        <strain evidence="11">ATCC 53774 / DSM 7210 / GS-15</strain>
    </source>
</reference>
<accession>Q39SF4</accession>
<dbReference type="PRINTS" id="PR01437">
    <property type="entry name" value="NUOXDRDTASE4"/>
</dbReference>
<evidence type="ECO:0000256" key="7">
    <source>
        <dbReference type="RuleBase" id="RU000320"/>
    </source>
</evidence>
<dbReference type="InterPro" id="IPR052175">
    <property type="entry name" value="ComplexI-like_HydComp"/>
</dbReference>
<evidence type="ECO:0000256" key="3">
    <source>
        <dbReference type="ARBA" id="ARBA00022692"/>
    </source>
</evidence>
<evidence type="ECO:0000313" key="11">
    <source>
        <dbReference type="Proteomes" id="UP000007073"/>
    </source>
</evidence>
<dbReference type="PANTHER" id="PTHR42682:SF3">
    <property type="entry name" value="FORMATE HYDROGENLYASE SUBUNIT 3-RELATED"/>
    <property type="match status" value="1"/>
</dbReference>
<evidence type="ECO:0000313" key="10">
    <source>
        <dbReference type="EMBL" id="ABB32820.1"/>
    </source>
</evidence>
<proteinExistence type="predicted"/>
<evidence type="ECO:0000256" key="5">
    <source>
        <dbReference type="ARBA" id="ARBA00023002"/>
    </source>
</evidence>
<evidence type="ECO:0000256" key="6">
    <source>
        <dbReference type="ARBA" id="ARBA00023136"/>
    </source>
</evidence>
<dbReference type="Proteomes" id="UP000007073">
    <property type="component" value="Chromosome"/>
</dbReference>
<feature type="transmembrane region" description="Helical" evidence="8">
    <location>
        <begin position="200"/>
        <end position="223"/>
    </location>
</feature>
<feature type="transmembrane region" description="Helical" evidence="8">
    <location>
        <begin position="6"/>
        <end position="26"/>
    </location>
</feature>
<sequence>MFLLDPTLFLLVAASCVALSGIPGLLARRSAWGQRIAAILVIAASCLGEVAVISLLSGIPASSYQIDWPLPFGPALFSADHLSTIFLFPLFLVTGAVALYSVAYWPAREKASAGRLTFFLGLFAAAMIIVVMARNGVLFLMAWEVMALSAYFLLTTEQQSSDVQRVGTVYLLATHTGTMALFVMFSLLRGTVGTFAFPATHALSLTVPVATTVIITALIGFGGKAGLMPLHFWLPGAHANAPSHVSAMMSGLMLKMGVYGILRTLSFFDQLPVWLGWLILLLGAWSAINGIALAAGQRDLKRLLACSSIENIGIVFIGIGLALVGLNQHAPYLVVCGLAGAFIHIVNHGLFKSLLFLGSGVLIHGTGTREIDRMGGLARRMPVTSPLFLVGSLAICGLPPLNGFVGEFFLYIGAITDGIVAPLPLAALVAPVLALVGGLAVLTFVKLFGIVFLGSPRSVESAHGHEASAVMTGPMMLLAGGCLVAGMAPVLLVRLVTPVVGFYAGLTPQDSAQVMGQIPLVALTCANVLLLVVILAVGAAYRRRLRTSPRSQGSTWGCGYLEPTPRMQYTGTSFSEMAVSLLGSIVAPNRRRPTLDTPIPPADARFSYETTETVLDRILIPVFRVVGTAFSYLRKVQHGQLHIYVLYIFATLCVLMIWKH</sequence>
<feature type="transmembrane region" description="Helical" evidence="8">
    <location>
        <begin position="425"/>
        <end position="454"/>
    </location>
</feature>
<keyword evidence="11" id="KW-1185">Reference proteome</keyword>
<dbReference type="KEGG" id="gme:Gmet_2601"/>
<dbReference type="GO" id="GO:0016491">
    <property type="term" value="F:oxidoreductase activity"/>
    <property type="evidence" value="ECO:0007669"/>
    <property type="project" value="UniProtKB-KW"/>
</dbReference>
<feature type="transmembrane region" description="Helical" evidence="8">
    <location>
        <begin position="81"/>
        <end position="105"/>
    </location>
</feature>
<dbReference type="EMBL" id="CP000148">
    <property type="protein sequence ID" value="ABB32820.1"/>
    <property type="molecule type" value="Genomic_DNA"/>
</dbReference>
<evidence type="ECO:0000256" key="2">
    <source>
        <dbReference type="ARBA" id="ARBA00022475"/>
    </source>
</evidence>
<evidence type="ECO:0000256" key="4">
    <source>
        <dbReference type="ARBA" id="ARBA00022989"/>
    </source>
</evidence>
<dbReference type="Pfam" id="PF00361">
    <property type="entry name" value="Proton_antipo_M"/>
    <property type="match status" value="1"/>
</dbReference>
<dbReference type="InterPro" id="IPR001750">
    <property type="entry name" value="ND/Mrp_TM"/>
</dbReference>
<organism evidence="10 11">
    <name type="scientific">Geobacter metallireducens (strain ATCC 53774 / DSM 7210 / GS-15)</name>
    <dbReference type="NCBI Taxonomy" id="269799"/>
    <lineage>
        <taxon>Bacteria</taxon>
        <taxon>Pseudomonadati</taxon>
        <taxon>Thermodesulfobacteriota</taxon>
        <taxon>Desulfuromonadia</taxon>
        <taxon>Geobacterales</taxon>
        <taxon>Geobacteraceae</taxon>
        <taxon>Geobacter</taxon>
    </lineage>
</organism>
<keyword evidence="4 8" id="KW-1133">Transmembrane helix</keyword>
<feature type="transmembrane region" description="Helical" evidence="8">
    <location>
        <begin position="641"/>
        <end position="658"/>
    </location>
</feature>